<dbReference type="GO" id="GO:0004896">
    <property type="term" value="F:cytokine receptor activity"/>
    <property type="evidence" value="ECO:0000318"/>
    <property type="project" value="GO_Central"/>
</dbReference>
<evidence type="ECO:0000256" key="8">
    <source>
        <dbReference type="SAM" id="Phobius"/>
    </source>
</evidence>
<evidence type="ECO:0000256" key="7">
    <source>
        <dbReference type="ARBA" id="ARBA00023180"/>
    </source>
</evidence>
<dbReference type="FunFam" id="2.60.40.10:FF:003580">
    <property type="match status" value="1"/>
</dbReference>
<proteinExistence type="predicted"/>
<dbReference type="PANTHER" id="PTHR23037">
    <property type="entry name" value="CYTOKINE RECEPTOR"/>
    <property type="match status" value="1"/>
</dbReference>
<evidence type="ECO:0000313" key="10">
    <source>
        <dbReference type="Ensembl" id="ENSGALP00010002482.1"/>
    </source>
</evidence>
<dbReference type="PROSITE" id="PS50853">
    <property type="entry name" value="FN3"/>
    <property type="match status" value="1"/>
</dbReference>
<dbReference type="InterPro" id="IPR013783">
    <property type="entry name" value="Ig-like_fold"/>
</dbReference>
<dbReference type="GO" id="GO:0019955">
    <property type="term" value="F:cytokine binding"/>
    <property type="evidence" value="ECO:0000318"/>
    <property type="project" value="GO_Central"/>
</dbReference>
<keyword evidence="6" id="KW-0675">Receptor</keyword>
<dbReference type="Proteomes" id="UP000000539">
    <property type="component" value="Chromosome 1"/>
</dbReference>
<dbReference type="OMA" id="HECVPIS"/>
<dbReference type="GO" id="GO:0008284">
    <property type="term" value="P:positive regulation of cell population proliferation"/>
    <property type="evidence" value="ECO:0000318"/>
    <property type="project" value="GO_Central"/>
</dbReference>
<evidence type="ECO:0000256" key="2">
    <source>
        <dbReference type="ARBA" id="ARBA00022692"/>
    </source>
</evidence>
<name>A0A8V0XDG4_CHICK</name>
<dbReference type="InterPro" id="IPR036116">
    <property type="entry name" value="FN3_sf"/>
</dbReference>
<dbReference type="AlphaFoldDB" id="A0A8V0XDG4"/>
<reference evidence="10" key="1">
    <citation type="submission" date="2020-11" db="EMBL/GenBank/DDBJ databases">
        <title>Gallus gallus (Chicken) genome, bGalGal1, GRCg7b, maternal haplotype autosomes + Z &amp; W.</title>
        <authorList>
            <person name="Warren W."/>
            <person name="Formenti G."/>
            <person name="Fedrigo O."/>
            <person name="Haase B."/>
            <person name="Mountcastle J."/>
            <person name="Balacco J."/>
            <person name="Tracey A."/>
            <person name="Schneider V."/>
            <person name="Okimoto R."/>
            <person name="Cheng H."/>
            <person name="Hawken R."/>
            <person name="Howe K."/>
            <person name="Jarvis E.D."/>
        </authorList>
    </citation>
    <scope>NUCLEOTIDE SEQUENCE [LARGE SCALE GENOMIC DNA]</scope>
    <source>
        <strain evidence="10">Broiler</strain>
    </source>
</reference>
<evidence type="ECO:0000313" key="11">
    <source>
        <dbReference type="Proteomes" id="UP000000539"/>
    </source>
</evidence>
<accession>A0A8V0XDG4</accession>
<dbReference type="CDD" id="cd00063">
    <property type="entry name" value="FN3"/>
    <property type="match status" value="1"/>
</dbReference>
<keyword evidence="5 8" id="KW-0472">Membrane</keyword>
<reference evidence="10" key="2">
    <citation type="submission" date="2025-08" db="UniProtKB">
        <authorList>
            <consortium name="Ensembl"/>
        </authorList>
    </citation>
    <scope>IDENTIFICATION</scope>
    <source>
        <strain evidence="10">broiler</strain>
    </source>
</reference>
<dbReference type="InterPro" id="IPR015321">
    <property type="entry name" value="TypeI_recpt_CBD"/>
</dbReference>
<dbReference type="Gene3D" id="2.60.40.10">
    <property type="entry name" value="Immunoglobulins"/>
    <property type="match status" value="2"/>
</dbReference>
<evidence type="ECO:0000256" key="3">
    <source>
        <dbReference type="ARBA" id="ARBA00022729"/>
    </source>
</evidence>
<dbReference type="RefSeq" id="NP_001299590.2">
    <property type="nucleotide sequence ID" value="NM_001312661.2"/>
</dbReference>
<dbReference type="Pfam" id="PF09240">
    <property type="entry name" value="IL6Ra-bind"/>
    <property type="match status" value="1"/>
</dbReference>
<keyword evidence="2 8" id="KW-0812">Transmembrane</keyword>
<dbReference type="PANTHER" id="PTHR23037:SF46">
    <property type="entry name" value="INTERLEUKIN 5 RECEPTOR SUBUNIT ALPHA"/>
    <property type="match status" value="1"/>
</dbReference>
<dbReference type="GeneID" id="418667"/>
<reference evidence="10" key="3">
    <citation type="submission" date="2025-09" db="UniProtKB">
        <authorList>
            <consortium name="Ensembl"/>
        </authorList>
    </citation>
    <scope>IDENTIFICATION</scope>
    <source>
        <strain evidence="10">broiler</strain>
    </source>
</reference>
<keyword evidence="3" id="KW-0732">Signal</keyword>
<feature type="domain" description="Fibronectin type-III" evidence="9">
    <location>
        <begin position="119"/>
        <end position="225"/>
    </location>
</feature>
<evidence type="ECO:0000256" key="4">
    <source>
        <dbReference type="ARBA" id="ARBA00022989"/>
    </source>
</evidence>
<dbReference type="GO" id="GO:0009897">
    <property type="term" value="C:external side of plasma membrane"/>
    <property type="evidence" value="ECO:0000318"/>
    <property type="project" value="GO_Central"/>
</dbReference>
<dbReference type="SUPFAM" id="SSF49265">
    <property type="entry name" value="Fibronectin type III"/>
    <property type="match status" value="2"/>
</dbReference>
<keyword evidence="7" id="KW-0325">Glycoprotein</keyword>
<dbReference type="GO" id="GO:0019221">
    <property type="term" value="P:cytokine-mediated signaling pathway"/>
    <property type="evidence" value="ECO:0000318"/>
    <property type="project" value="GO_Central"/>
</dbReference>
<dbReference type="GO" id="GO:0043235">
    <property type="term" value="C:receptor complex"/>
    <property type="evidence" value="ECO:0000318"/>
    <property type="project" value="GO_Central"/>
</dbReference>
<comment type="subcellular location">
    <subcellularLocation>
        <location evidence="1">Membrane</location>
        <topology evidence="1">Single-pass type I membrane protein</topology>
    </subcellularLocation>
</comment>
<evidence type="ECO:0000256" key="6">
    <source>
        <dbReference type="ARBA" id="ARBA00023170"/>
    </source>
</evidence>
<dbReference type="KEGG" id="gga:418667"/>
<sequence length="298" mass="34506">MKCLDLTGPGSSGMNVTAIKNFVCVIYNISFMNCTWHVDRNASGDAQYFLYWKTSRKEDFVRCQNYIEDNYGRHTGCRFQNVTIEGSRKGYFMVNESRNGQNILLCTTMYLYKIEKLSPPLNVTVNCTGVSHSCEIQWQRPLTSHVDRDICFKYKIVIEKKEDPEERIKNTYKMERNITGNSYIFESFDAKKRYSVKIRATNNYCLVSENWGEWSAPVEFGREQLTSISSYTLLLISAIAASLILFFCIITIYLKTVPAIVLQPKNPFHDISLVNFQTENQFIKHETEEIITIIEEVA</sequence>
<dbReference type="InterPro" id="IPR003961">
    <property type="entry name" value="FN3_dom"/>
</dbReference>
<gene>
    <name evidence="10" type="primary">LOC418667</name>
</gene>
<dbReference type="Ensembl" id="ENSGALT00010004185.1">
    <property type="protein sequence ID" value="ENSGALP00010002482.1"/>
    <property type="gene ID" value="ENSGALG00010001839.1"/>
</dbReference>
<keyword evidence="4 8" id="KW-1133">Transmembrane helix</keyword>
<organism evidence="10 11">
    <name type="scientific">Gallus gallus</name>
    <name type="common">Chicken</name>
    <dbReference type="NCBI Taxonomy" id="9031"/>
    <lineage>
        <taxon>Eukaryota</taxon>
        <taxon>Metazoa</taxon>
        <taxon>Chordata</taxon>
        <taxon>Craniata</taxon>
        <taxon>Vertebrata</taxon>
        <taxon>Euteleostomi</taxon>
        <taxon>Archelosauria</taxon>
        <taxon>Archosauria</taxon>
        <taxon>Dinosauria</taxon>
        <taxon>Saurischia</taxon>
        <taxon>Theropoda</taxon>
        <taxon>Coelurosauria</taxon>
        <taxon>Aves</taxon>
        <taxon>Neognathae</taxon>
        <taxon>Galloanserae</taxon>
        <taxon>Galliformes</taxon>
        <taxon>Phasianidae</taxon>
        <taxon>Phasianinae</taxon>
        <taxon>Gallus</taxon>
    </lineage>
</organism>
<protein>
    <recommendedName>
        <fullName evidence="9">Fibronectin type-III domain-containing protein</fullName>
    </recommendedName>
</protein>
<dbReference type="GeneTree" id="ENSGT00520000055993"/>
<evidence type="ECO:0000256" key="1">
    <source>
        <dbReference type="ARBA" id="ARBA00004479"/>
    </source>
</evidence>
<feature type="transmembrane region" description="Helical" evidence="8">
    <location>
        <begin position="231"/>
        <end position="254"/>
    </location>
</feature>
<dbReference type="Pfam" id="PF00041">
    <property type="entry name" value="fn3"/>
    <property type="match status" value="1"/>
</dbReference>
<dbReference type="OrthoDB" id="9835959at2759"/>
<evidence type="ECO:0000259" key="9">
    <source>
        <dbReference type="PROSITE" id="PS50853"/>
    </source>
</evidence>
<evidence type="ECO:0000256" key="5">
    <source>
        <dbReference type="ARBA" id="ARBA00023136"/>
    </source>
</evidence>
<dbReference type="SMR" id="A0A8V0XDG4"/>
<keyword evidence="11" id="KW-1185">Reference proteome</keyword>